<keyword evidence="2" id="KW-1185">Reference proteome</keyword>
<reference evidence="2" key="1">
    <citation type="journal article" date="2016" name="Nat. Genet.">
        <title>The genome sequences of Arachis duranensis and Arachis ipaensis, the diploid ancestors of cultivated peanut.</title>
        <authorList>
            <person name="Bertioli D.J."/>
            <person name="Cannon S.B."/>
            <person name="Froenicke L."/>
            <person name="Huang G."/>
            <person name="Farmer A.D."/>
            <person name="Cannon E.K."/>
            <person name="Liu X."/>
            <person name="Gao D."/>
            <person name="Clevenger J."/>
            <person name="Dash S."/>
            <person name="Ren L."/>
            <person name="Moretzsohn M.C."/>
            <person name="Shirasawa K."/>
            <person name="Huang W."/>
            <person name="Vidigal B."/>
            <person name="Abernathy B."/>
            <person name="Chu Y."/>
            <person name="Niederhuth C.E."/>
            <person name="Umale P."/>
            <person name="Araujo A.C."/>
            <person name="Kozik A."/>
            <person name="Kim K.D."/>
            <person name="Burow M.D."/>
            <person name="Varshney R.K."/>
            <person name="Wang X."/>
            <person name="Zhang X."/>
            <person name="Barkley N."/>
            <person name="Guimaraes P.M."/>
            <person name="Isobe S."/>
            <person name="Guo B."/>
            <person name="Liao B."/>
            <person name="Stalker H.T."/>
            <person name="Schmitz R.J."/>
            <person name="Scheffler B.E."/>
            <person name="Leal-Bertioli S.C."/>
            <person name="Xun X."/>
            <person name="Jackson S.A."/>
            <person name="Michelmore R."/>
            <person name="Ozias-Akins P."/>
        </authorList>
    </citation>
    <scope>NUCLEOTIDE SEQUENCE [LARGE SCALE GENOMIC DNA]</scope>
    <source>
        <strain evidence="2">cv. V14167</strain>
    </source>
</reference>
<dbReference type="GeneID" id="107465107"/>
<dbReference type="Pfam" id="PF03004">
    <property type="entry name" value="Transposase_24"/>
    <property type="match status" value="1"/>
</dbReference>
<dbReference type="AlphaFoldDB" id="A0A6P5MMR0"/>
<accession>A0A6P5MMR0</accession>
<gene>
    <name evidence="3" type="primary">LOC107465107</name>
</gene>
<dbReference type="RefSeq" id="XP_020986557.2">
    <property type="nucleotide sequence ID" value="XM_021130898.2"/>
</dbReference>
<feature type="coiled-coil region" evidence="1">
    <location>
        <begin position="81"/>
        <end position="122"/>
    </location>
</feature>
<protein>
    <submittedName>
        <fullName evidence="3">Uncharacterized protein LOC107465107</fullName>
    </submittedName>
</protein>
<evidence type="ECO:0000313" key="3">
    <source>
        <dbReference type="RefSeq" id="XP_020986557.2"/>
    </source>
</evidence>
<evidence type="ECO:0000313" key="2">
    <source>
        <dbReference type="Proteomes" id="UP000515211"/>
    </source>
</evidence>
<dbReference type="Proteomes" id="UP000515211">
    <property type="component" value="Chromosome 9"/>
</dbReference>
<name>A0A6P5MMR0_ARADU</name>
<proteinExistence type="predicted"/>
<keyword evidence="1" id="KW-0175">Coiled coil</keyword>
<reference evidence="3" key="2">
    <citation type="submission" date="2025-08" db="UniProtKB">
        <authorList>
            <consortium name="RefSeq"/>
        </authorList>
    </citation>
    <scope>IDENTIFICATION</scope>
    <source>
        <tissue evidence="3">Whole plant</tissue>
    </source>
</reference>
<dbReference type="KEGG" id="adu:107465107"/>
<organism evidence="2 3">
    <name type="scientific">Arachis duranensis</name>
    <name type="common">Wild peanut</name>
    <dbReference type="NCBI Taxonomy" id="130453"/>
    <lineage>
        <taxon>Eukaryota</taxon>
        <taxon>Viridiplantae</taxon>
        <taxon>Streptophyta</taxon>
        <taxon>Embryophyta</taxon>
        <taxon>Tracheophyta</taxon>
        <taxon>Spermatophyta</taxon>
        <taxon>Magnoliopsida</taxon>
        <taxon>eudicotyledons</taxon>
        <taxon>Gunneridae</taxon>
        <taxon>Pentapetalae</taxon>
        <taxon>rosids</taxon>
        <taxon>fabids</taxon>
        <taxon>Fabales</taxon>
        <taxon>Fabaceae</taxon>
        <taxon>Papilionoideae</taxon>
        <taxon>50 kb inversion clade</taxon>
        <taxon>dalbergioids sensu lato</taxon>
        <taxon>Dalbergieae</taxon>
        <taxon>Pterocarpus clade</taxon>
        <taxon>Arachis</taxon>
    </lineage>
</organism>
<sequence length="150" mass="16547">MFIMTHKKRDGSYMNDDARVVGEAVESIESQGGTSKEISVTDSLAQVLGKEHSGRVRGLGFGPCPSEIIHNTPQSTPRVQIEEYQRELTELKEVAAEQKAEITELKAEKAEDKAKIQIMENLVKYIIQQQGHTLPPEIDAQLKSLGSGAE</sequence>
<evidence type="ECO:0000256" key="1">
    <source>
        <dbReference type="SAM" id="Coils"/>
    </source>
</evidence>
<dbReference type="InterPro" id="IPR004252">
    <property type="entry name" value="Probable_transposase_24"/>
</dbReference>